<accession>A0ABU6XPF9</accession>
<feature type="region of interest" description="Disordered" evidence="1">
    <location>
        <begin position="27"/>
        <end position="52"/>
    </location>
</feature>
<keyword evidence="3" id="KW-1185">Reference proteome</keyword>
<dbReference type="EMBL" id="JASCZI010212385">
    <property type="protein sequence ID" value="MED6199304.1"/>
    <property type="molecule type" value="Genomic_DNA"/>
</dbReference>
<name>A0ABU6XPF9_9FABA</name>
<protein>
    <submittedName>
        <fullName evidence="2">Uncharacterized protein</fullName>
    </submittedName>
</protein>
<gene>
    <name evidence="2" type="ORF">PIB30_074765</name>
</gene>
<feature type="non-terminal residue" evidence="2">
    <location>
        <position position="1"/>
    </location>
</feature>
<dbReference type="Proteomes" id="UP001341840">
    <property type="component" value="Unassembled WGS sequence"/>
</dbReference>
<feature type="non-terminal residue" evidence="2">
    <location>
        <position position="87"/>
    </location>
</feature>
<proteinExistence type="predicted"/>
<reference evidence="2 3" key="1">
    <citation type="journal article" date="2023" name="Plants (Basel)">
        <title>Bridging the Gap: Combining Genomics and Transcriptomics Approaches to Understand Stylosanthes scabra, an Orphan Legume from the Brazilian Caatinga.</title>
        <authorList>
            <person name="Ferreira-Neto J.R.C."/>
            <person name="da Silva M.D."/>
            <person name="Binneck E."/>
            <person name="de Melo N.F."/>
            <person name="da Silva R.H."/>
            <person name="de Melo A.L.T.M."/>
            <person name="Pandolfi V."/>
            <person name="Bustamante F.O."/>
            <person name="Brasileiro-Vidal A.C."/>
            <person name="Benko-Iseppon A.M."/>
        </authorList>
    </citation>
    <scope>NUCLEOTIDE SEQUENCE [LARGE SCALE GENOMIC DNA]</scope>
    <source>
        <tissue evidence="2">Leaves</tissue>
    </source>
</reference>
<evidence type="ECO:0000313" key="3">
    <source>
        <dbReference type="Proteomes" id="UP001341840"/>
    </source>
</evidence>
<evidence type="ECO:0000256" key="1">
    <source>
        <dbReference type="SAM" id="MobiDB-lite"/>
    </source>
</evidence>
<sequence>VEHTLKKVEFKQLVVIAVSSTPTDFFAAKEESDEEEDSHEVPLQQSETIATSRPRRQIRKLARFVDMVAYAPPVVEEVSSTFREIVE</sequence>
<comment type="caution">
    <text evidence="2">The sequence shown here is derived from an EMBL/GenBank/DDBJ whole genome shotgun (WGS) entry which is preliminary data.</text>
</comment>
<evidence type="ECO:0000313" key="2">
    <source>
        <dbReference type="EMBL" id="MED6199304.1"/>
    </source>
</evidence>
<organism evidence="2 3">
    <name type="scientific">Stylosanthes scabra</name>
    <dbReference type="NCBI Taxonomy" id="79078"/>
    <lineage>
        <taxon>Eukaryota</taxon>
        <taxon>Viridiplantae</taxon>
        <taxon>Streptophyta</taxon>
        <taxon>Embryophyta</taxon>
        <taxon>Tracheophyta</taxon>
        <taxon>Spermatophyta</taxon>
        <taxon>Magnoliopsida</taxon>
        <taxon>eudicotyledons</taxon>
        <taxon>Gunneridae</taxon>
        <taxon>Pentapetalae</taxon>
        <taxon>rosids</taxon>
        <taxon>fabids</taxon>
        <taxon>Fabales</taxon>
        <taxon>Fabaceae</taxon>
        <taxon>Papilionoideae</taxon>
        <taxon>50 kb inversion clade</taxon>
        <taxon>dalbergioids sensu lato</taxon>
        <taxon>Dalbergieae</taxon>
        <taxon>Pterocarpus clade</taxon>
        <taxon>Stylosanthes</taxon>
    </lineage>
</organism>